<keyword evidence="3" id="KW-0812">Transmembrane</keyword>
<gene>
    <name evidence="4" type="ORF">GLW04_19510</name>
</gene>
<keyword evidence="1" id="KW-0175">Coiled coil</keyword>
<sequence>MLYVVFTQLENSKIVKFEKIPFAQAVKLSQELEMEMREKKQEIDGEFYLLEEENNGEAIYSGTFKFGSYFAPNLFIHIKKKLPAIKTSKEKEKKRLALMAELEELVEEDLKKEEDLDSEIFSKLDKTKVSHLKRWQRRTIYGLGALSALTSIGILAFFFIQISAFNNEYQALSAEKEKQTAVIDKYQNALLGEEEPLNEYLSAKELSNLKSNEKRIYAGYLADEKKFSELVDLYGGDPKLAATFLSNNKSVDILKEFDEDYPTNEAKFDIAYADEEFKKVLSIQNVEMTTQRSEKKTYAFLKTGNVEEAKAELENNNSDELSEKIAQYEQLNQAIADINKEMDEAKDDKKDDLEEEKEELQTEIDQI</sequence>
<accession>A0A845DXF9</accession>
<evidence type="ECO:0000313" key="4">
    <source>
        <dbReference type="EMBL" id="MYL22066.1"/>
    </source>
</evidence>
<dbReference type="RefSeq" id="WP_160839980.1">
    <property type="nucleotide sequence ID" value="NZ_WMET01000013.1"/>
</dbReference>
<comment type="caution">
    <text evidence="4">The sequence shown here is derived from an EMBL/GenBank/DDBJ whole genome shotgun (WGS) entry which is preliminary data.</text>
</comment>
<organism evidence="4 5">
    <name type="scientific">Halobacillus litoralis</name>
    <dbReference type="NCBI Taxonomy" id="45668"/>
    <lineage>
        <taxon>Bacteria</taxon>
        <taxon>Bacillati</taxon>
        <taxon>Bacillota</taxon>
        <taxon>Bacilli</taxon>
        <taxon>Bacillales</taxon>
        <taxon>Bacillaceae</taxon>
        <taxon>Halobacillus</taxon>
    </lineage>
</organism>
<feature type="compositionally biased region" description="Basic and acidic residues" evidence="2">
    <location>
        <begin position="341"/>
        <end position="352"/>
    </location>
</feature>
<proteinExistence type="predicted"/>
<evidence type="ECO:0000256" key="2">
    <source>
        <dbReference type="SAM" id="MobiDB-lite"/>
    </source>
</evidence>
<keyword evidence="3" id="KW-0472">Membrane</keyword>
<evidence type="ECO:0000256" key="3">
    <source>
        <dbReference type="SAM" id="Phobius"/>
    </source>
</evidence>
<keyword evidence="3" id="KW-1133">Transmembrane helix</keyword>
<dbReference type="AlphaFoldDB" id="A0A845DXF9"/>
<dbReference type="EMBL" id="WMET01000013">
    <property type="protein sequence ID" value="MYL22066.1"/>
    <property type="molecule type" value="Genomic_DNA"/>
</dbReference>
<name>A0A845DXF9_9BACI</name>
<protein>
    <submittedName>
        <fullName evidence="4">Uncharacterized protein</fullName>
    </submittedName>
</protein>
<feature type="coiled-coil region" evidence="1">
    <location>
        <begin position="88"/>
        <end position="119"/>
    </location>
</feature>
<feature type="region of interest" description="Disordered" evidence="2">
    <location>
        <begin position="341"/>
        <end position="367"/>
    </location>
</feature>
<evidence type="ECO:0000313" key="5">
    <source>
        <dbReference type="Proteomes" id="UP000460949"/>
    </source>
</evidence>
<feature type="compositionally biased region" description="Acidic residues" evidence="2">
    <location>
        <begin position="353"/>
        <end position="367"/>
    </location>
</feature>
<dbReference type="Proteomes" id="UP000460949">
    <property type="component" value="Unassembled WGS sequence"/>
</dbReference>
<reference evidence="4 5" key="1">
    <citation type="submission" date="2019-11" db="EMBL/GenBank/DDBJ databases">
        <title>Genome sequences of 17 halophilic strains isolated from different environments.</title>
        <authorList>
            <person name="Furrow R.E."/>
        </authorList>
    </citation>
    <scope>NUCLEOTIDE SEQUENCE [LARGE SCALE GENOMIC DNA]</scope>
    <source>
        <strain evidence="4 5">22511_23_Filter</strain>
    </source>
</reference>
<evidence type="ECO:0000256" key="1">
    <source>
        <dbReference type="SAM" id="Coils"/>
    </source>
</evidence>
<feature type="transmembrane region" description="Helical" evidence="3">
    <location>
        <begin position="140"/>
        <end position="160"/>
    </location>
</feature>